<keyword evidence="3 8" id="KW-0762">Sugar transport</keyword>
<evidence type="ECO:0000313" key="9">
    <source>
        <dbReference type="Proteomes" id="UP000321720"/>
    </source>
</evidence>
<dbReference type="InterPro" id="IPR001127">
    <property type="entry name" value="PTS_EIIA_1_perm"/>
</dbReference>
<dbReference type="OrthoDB" id="9797715at2"/>
<feature type="domain" description="PTS EIIA type-1" evidence="7">
    <location>
        <begin position="24"/>
        <end position="129"/>
    </location>
</feature>
<dbReference type="PANTHER" id="PTHR45008:SF1">
    <property type="entry name" value="PTS SYSTEM GLUCOSE-SPECIFIC EIIA COMPONENT"/>
    <property type="match status" value="1"/>
</dbReference>
<dbReference type="Gene3D" id="2.70.70.10">
    <property type="entry name" value="Glucose Permease (Domain IIA)"/>
    <property type="match status" value="1"/>
</dbReference>
<sequence length="155" mass="15874">MHAIPTAVLAPVAGLAVAMGDVPDPVFAQALVGPGMAIDPPRAAGVRVVAPVTGTIVKLHPHAFVLQSDEGRTVLVHLGIDTVRLRGEGFELFVAEGDHVEAGQHVVTWDPAAVAAGGRSPVCPVVALEALPEAIALLVEPGDPVTAGEPFLRWG</sequence>
<keyword evidence="4" id="KW-0808">Transferase</keyword>
<keyword evidence="2" id="KW-0813">Transport</keyword>
<keyword evidence="9" id="KW-1185">Reference proteome</keyword>
<reference evidence="8 9" key="1">
    <citation type="submission" date="2019-07" db="EMBL/GenBank/DDBJ databases">
        <title>Whole genome shotgun sequence of Cellulomonas composti NBRC 100758.</title>
        <authorList>
            <person name="Hosoyama A."/>
            <person name="Uohara A."/>
            <person name="Ohji S."/>
            <person name="Ichikawa N."/>
        </authorList>
    </citation>
    <scope>NUCLEOTIDE SEQUENCE [LARGE SCALE GENOMIC DNA]</scope>
    <source>
        <strain evidence="8 9">NBRC 100758</strain>
    </source>
</reference>
<dbReference type="GO" id="GO:0016301">
    <property type="term" value="F:kinase activity"/>
    <property type="evidence" value="ECO:0007669"/>
    <property type="project" value="UniProtKB-KW"/>
</dbReference>
<evidence type="ECO:0000256" key="6">
    <source>
        <dbReference type="ARBA" id="ARBA00022777"/>
    </source>
</evidence>
<evidence type="ECO:0000313" key="8">
    <source>
        <dbReference type="EMBL" id="GEL95890.1"/>
    </source>
</evidence>
<comment type="caution">
    <text evidence="8">The sequence shown here is derived from an EMBL/GenBank/DDBJ whole genome shotgun (WGS) entry which is preliminary data.</text>
</comment>
<name>A0A511JD18_9CELL</name>
<keyword evidence="6" id="KW-0418">Kinase</keyword>
<evidence type="ECO:0000256" key="3">
    <source>
        <dbReference type="ARBA" id="ARBA00022597"/>
    </source>
</evidence>
<evidence type="ECO:0000256" key="1">
    <source>
        <dbReference type="ARBA" id="ARBA00004496"/>
    </source>
</evidence>
<evidence type="ECO:0000256" key="4">
    <source>
        <dbReference type="ARBA" id="ARBA00022679"/>
    </source>
</evidence>
<dbReference type="SUPFAM" id="SSF51261">
    <property type="entry name" value="Duplicated hybrid motif"/>
    <property type="match status" value="1"/>
</dbReference>
<dbReference type="PROSITE" id="PS00371">
    <property type="entry name" value="PTS_EIIA_TYPE_1_HIS"/>
    <property type="match status" value="1"/>
</dbReference>
<accession>A0A511JD18</accession>
<protein>
    <submittedName>
        <fullName evidence="8">PTS glucose transporter subunit IIA</fullName>
    </submittedName>
</protein>
<comment type="subcellular location">
    <subcellularLocation>
        <location evidence="1">Cytoplasm</location>
    </subcellularLocation>
</comment>
<dbReference type="AlphaFoldDB" id="A0A511JD18"/>
<dbReference type="GO" id="GO:0005737">
    <property type="term" value="C:cytoplasm"/>
    <property type="evidence" value="ECO:0007669"/>
    <property type="project" value="UniProtKB-SubCell"/>
</dbReference>
<evidence type="ECO:0000259" key="7">
    <source>
        <dbReference type="PROSITE" id="PS51093"/>
    </source>
</evidence>
<dbReference type="NCBIfam" id="TIGR00830">
    <property type="entry name" value="PTBA"/>
    <property type="match status" value="1"/>
</dbReference>
<dbReference type="PROSITE" id="PS51093">
    <property type="entry name" value="PTS_EIIA_TYPE_1"/>
    <property type="match status" value="1"/>
</dbReference>
<proteinExistence type="predicted"/>
<evidence type="ECO:0000256" key="5">
    <source>
        <dbReference type="ARBA" id="ARBA00022683"/>
    </source>
</evidence>
<dbReference type="Pfam" id="PF00358">
    <property type="entry name" value="PTS_EIIA_1"/>
    <property type="match status" value="1"/>
</dbReference>
<dbReference type="EMBL" id="BJWG01000012">
    <property type="protein sequence ID" value="GEL95890.1"/>
    <property type="molecule type" value="Genomic_DNA"/>
</dbReference>
<organism evidence="8 9">
    <name type="scientific">Cellulomonas composti</name>
    <dbReference type="NCBI Taxonomy" id="266130"/>
    <lineage>
        <taxon>Bacteria</taxon>
        <taxon>Bacillati</taxon>
        <taxon>Actinomycetota</taxon>
        <taxon>Actinomycetes</taxon>
        <taxon>Micrococcales</taxon>
        <taxon>Cellulomonadaceae</taxon>
        <taxon>Cellulomonas</taxon>
    </lineage>
</organism>
<dbReference type="GO" id="GO:0009401">
    <property type="term" value="P:phosphoenolpyruvate-dependent sugar phosphotransferase system"/>
    <property type="evidence" value="ECO:0007669"/>
    <property type="project" value="UniProtKB-KW"/>
</dbReference>
<gene>
    <name evidence="8" type="ORF">CCO02nite_25480</name>
</gene>
<dbReference type="InterPro" id="IPR011055">
    <property type="entry name" value="Dup_hybrid_motif"/>
</dbReference>
<dbReference type="PANTHER" id="PTHR45008">
    <property type="entry name" value="PTS SYSTEM GLUCOSE-SPECIFIC EIIA COMPONENT"/>
    <property type="match status" value="1"/>
</dbReference>
<keyword evidence="5" id="KW-0598">Phosphotransferase system</keyword>
<evidence type="ECO:0000256" key="2">
    <source>
        <dbReference type="ARBA" id="ARBA00022448"/>
    </source>
</evidence>
<dbReference type="InterPro" id="IPR050890">
    <property type="entry name" value="PTS_EIIA_component"/>
</dbReference>
<dbReference type="Proteomes" id="UP000321720">
    <property type="component" value="Unassembled WGS sequence"/>
</dbReference>
<dbReference type="RefSeq" id="WP_146843524.1">
    <property type="nucleotide sequence ID" value="NZ_BJWG01000012.1"/>
</dbReference>